<proteinExistence type="predicted"/>
<accession>A0A0A9SMB7</accession>
<reference evidence="1" key="1">
    <citation type="submission" date="2014-09" db="EMBL/GenBank/DDBJ databases">
        <authorList>
            <person name="Magalhaes I.L.F."/>
            <person name="Oliveira U."/>
            <person name="Santos F.R."/>
            <person name="Vidigal T.H.D.A."/>
            <person name="Brescovit A.D."/>
            <person name="Santos A.J."/>
        </authorList>
    </citation>
    <scope>NUCLEOTIDE SEQUENCE</scope>
    <source>
        <tissue evidence="1">Shoot tissue taken approximately 20 cm above the soil surface</tissue>
    </source>
</reference>
<dbReference type="AlphaFoldDB" id="A0A0A9SMB7"/>
<protein>
    <submittedName>
        <fullName evidence="1">Uncharacterized protein</fullName>
    </submittedName>
</protein>
<evidence type="ECO:0000313" key="1">
    <source>
        <dbReference type="EMBL" id="JAD55602.1"/>
    </source>
</evidence>
<organism evidence="1">
    <name type="scientific">Arundo donax</name>
    <name type="common">Giant reed</name>
    <name type="synonym">Donax arundinaceus</name>
    <dbReference type="NCBI Taxonomy" id="35708"/>
    <lineage>
        <taxon>Eukaryota</taxon>
        <taxon>Viridiplantae</taxon>
        <taxon>Streptophyta</taxon>
        <taxon>Embryophyta</taxon>
        <taxon>Tracheophyta</taxon>
        <taxon>Spermatophyta</taxon>
        <taxon>Magnoliopsida</taxon>
        <taxon>Liliopsida</taxon>
        <taxon>Poales</taxon>
        <taxon>Poaceae</taxon>
        <taxon>PACMAD clade</taxon>
        <taxon>Arundinoideae</taxon>
        <taxon>Arundineae</taxon>
        <taxon>Arundo</taxon>
    </lineage>
</organism>
<dbReference type="EMBL" id="GBRH01242293">
    <property type="protein sequence ID" value="JAD55602.1"/>
    <property type="molecule type" value="Transcribed_RNA"/>
</dbReference>
<name>A0A0A9SMB7_ARUDO</name>
<reference evidence="1" key="2">
    <citation type="journal article" date="2015" name="Data Brief">
        <title>Shoot transcriptome of the giant reed, Arundo donax.</title>
        <authorList>
            <person name="Barrero R.A."/>
            <person name="Guerrero F.D."/>
            <person name="Moolhuijzen P."/>
            <person name="Goolsby J.A."/>
            <person name="Tidwell J."/>
            <person name="Bellgard S.E."/>
            <person name="Bellgard M.I."/>
        </authorList>
    </citation>
    <scope>NUCLEOTIDE SEQUENCE</scope>
    <source>
        <tissue evidence="1">Shoot tissue taken approximately 20 cm above the soil surface</tissue>
    </source>
</reference>
<sequence>MARKKGKTMYISKCTLFQPWSMCWHLMFLCSSCIFCS</sequence>